<protein>
    <recommendedName>
        <fullName evidence="3">F-box domain-containing protein</fullName>
    </recommendedName>
</protein>
<organism evidence="1 2">
    <name type="scientific">Galerina marginata (strain CBS 339.88)</name>
    <dbReference type="NCBI Taxonomy" id="685588"/>
    <lineage>
        <taxon>Eukaryota</taxon>
        <taxon>Fungi</taxon>
        <taxon>Dikarya</taxon>
        <taxon>Basidiomycota</taxon>
        <taxon>Agaricomycotina</taxon>
        <taxon>Agaricomycetes</taxon>
        <taxon>Agaricomycetidae</taxon>
        <taxon>Agaricales</taxon>
        <taxon>Agaricineae</taxon>
        <taxon>Strophariaceae</taxon>
        <taxon>Galerina</taxon>
    </lineage>
</organism>
<gene>
    <name evidence="1" type="ORF">GALMADRAFT_256725</name>
</gene>
<reference evidence="2" key="1">
    <citation type="journal article" date="2014" name="Proc. Natl. Acad. Sci. U.S.A.">
        <title>Extensive sampling of basidiomycete genomes demonstrates inadequacy of the white-rot/brown-rot paradigm for wood decay fungi.</title>
        <authorList>
            <person name="Riley R."/>
            <person name="Salamov A.A."/>
            <person name="Brown D.W."/>
            <person name="Nagy L.G."/>
            <person name="Floudas D."/>
            <person name="Held B.W."/>
            <person name="Levasseur A."/>
            <person name="Lombard V."/>
            <person name="Morin E."/>
            <person name="Otillar R."/>
            <person name="Lindquist E.A."/>
            <person name="Sun H."/>
            <person name="LaButti K.M."/>
            <person name="Schmutz J."/>
            <person name="Jabbour D."/>
            <person name="Luo H."/>
            <person name="Baker S.E."/>
            <person name="Pisabarro A.G."/>
            <person name="Walton J.D."/>
            <person name="Blanchette R.A."/>
            <person name="Henrissat B."/>
            <person name="Martin F."/>
            <person name="Cullen D."/>
            <person name="Hibbett D.S."/>
            <person name="Grigoriev I.V."/>
        </authorList>
    </citation>
    <scope>NUCLEOTIDE SEQUENCE [LARGE SCALE GENOMIC DNA]</scope>
    <source>
        <strain evidence="2">CBS 339.88</strain>
    </source>
</reference>
<proteinExistence type="predicted"/>
<evidence type="ECO:0000313" key="2">
    <source>
        <dbReference type="Proteomes" id="UP000027222"/>
    </source>
</evidence>
<dbReference type="AlphaFoldDB" id="A0A067SP27"/>
<dbReference type="OrthoDB" id="2934649at2759"/>
<dbReference type="Proteomes" id="UP000027222">
    <property type="component" value="Unassembled WGS sequence"/>
</dbReference>
<evidence type="ECO:0000313" key="1">
    <source>
        <dbReference type="EMBL" id="KDR68503.1"/>
    </source>
</evidence>
<name>A0A067SP27_GALM3</name>
<keyword evidence="2" id="KW-1185">Reference proteome</keyword>
<dbReference type="HOGENOM" id="CLU_030662_0_0_1"/>
<evidence type="ECO:0008006" key="3">
    <source>
        <dbReference type="Google" id="ProtNLM"/>
    </source>
</evidence>
<accession>A0A067SP27</accession>
<sequence>MAPPFELNEDVLWKILTINANMNNDEPGRRYNSTEKAQGWRTRALVMTWTCSHVCRRWRESIVHSPTLWARLIDLDVLVTVRREWRDEILRRTGESVLLIKGDVFASRPLEWNLVMTLLQDLWHRIQRLDIRVLKIKNNPNDGFWDFLYRPAPALQVFRFRTHSDQTAPLPTPARLFANDAPLLQDFRVSRLPLKLTPEMTWLHQVRRLDVYLVTSRRVMSVYDWLRMLEQMPLIESLALYSAFQIPPNFNSSTTTKLHRPHLAEIRLTDYLMPCTEVLAKIIPRPGCSLSLSALDSNDGPPQDLDLTSVGKVVSRYAQTYFNDRPITTLFLAIYPGGFAVEEDHRCDNHASDTYFRVDIQRMNDDGQHPPMLQLLDAFSSCSFEYVTTLEFEVIITPFQALDSNVHRFLASLPNVVTLLTFGEALWALQTLDDAMLGVKHDNTSHHDRSPFLFPSLRVVKLKSRDHNFRPRSTEGAIPFLTSRHASQRPVEVLDLTRMDWKGFRMLDIFADITGLKVIYHDGECIRERICGSHSDEVQGI</sequence>
<dbReference type="EMBL" id="KL142407">
    <property type="protein sequence ID" value="KDR68503.1"/>
    <property type="molecule type" value="Genomic_DNA"/>
</dbReference>